<dbReference type="PANTHER" id="PTHR47074">
    <property type="entry name" value="BNAC02G40300D PROTEIN"/>
    <property type="match status" value="1"/>
</dbReference>
<sequence>MLTGEFIGWIPPPKLDFLIACSKTSSAGEFETLCVLWWRVWQRRNQAVHGGLLIPVSEIWDWAISFIDDFRGANNSGAVCKPFARVVDRWQAPPLGVFKINTDVVTRSSNRISGIGVVIRDNLGRVKASFCKQLNAYFEPQIAETLVILRGINLAVDIGLFPVMLESDVLSVVNAIVSKEVPSSEVGVVVQDILNL</sequence>
<organism evidence="2 3">
    <name type="scientific">Acer negundo</name>
    <name type="common">Box elder</name>
    <dbReference type="NCBI Taxonomy" id="4023"/>
    <lineage>
        <taxon>Eukaryota</taxon>
        <taxon>Viridiplantae</taxon>
        <taxon>Streptophyta</taxon>
        <taxon>Embryophyta</taxon>
        <taxon>Tracheophyta</taxon>
        <taxon>Spermatophyta</taxon>
        <taxon>Magnoliopsida</taxon>
        <taxon>eudicotyledons</taxon>
        <taxon>Gunneridae</taxon>
        <taxon>Pentapetalae</taxon>
        <taxon>rosids</taxon>
        <taxon>malvids</taxon>
        <taxon>Sapindales</taxon>
        <taxon>Sapindaceae</taxon>
        <taxon>Hippocastanoideae</taxon>
        <taxon>Acereae</taxon>
        <taxon>Acer</taxon>
    </lineage>
</organism>
<dbReference type="AlphaFoldDB" id="A0AAD5IQA7"/>
<dbReference type="PANTHER" id="PTHR47074:SF79">
    <property type="entry name" value="PUTATIVE-RELATED"/>
    <property type="match status" value="1"/>
</dbReference>
<accession>A0AAD5IQA7</accession>
<dbReference type="InterPro" id="IPR044730">
    <property type="entry name" value="RNase_H-like_dom_plant"/>
</dbReference>
<evidence type="ECO:0000313" key="3">
    <source>
        <dbReference type="Proteomes" id="UP001064489"/>
    </source>
</evidence>
<protein>
    <recommendedName>
        <fullName evidence="1">RNase H type-1 domain-containing protein</fullName>
    </recommendedName>
</protein>
<dbReference type="InterPro" id="IPR052929">
    <property type="entry name" value="RNase_H-like_EbsB-rel"/>
</dbReference>
<dbReference type="Gene3D" id="3.30.420.10">
    <property type="entry name" value="Ribonuclease H-like superfamily/Ribonuclease H"/>
    <property type="match status" value="1"/>
</dbReference>
<comment type="caution">
    <text evidence="2">The sequence shown here is derived from an EMBL/GenBank/DDBJ whole genome shotgun (WGS) entry which is preliminary data.</text>
</comment>
<gene>
    <name evidence="2" type="ORF">LWI28_007108</name>
</gene>
<reference evidence="2" key="2">
    <citation type="submission" date="2023-02" db="EMBL/GenBank/DDBJ databases">
        <authorList>
            <person name="Swenson N.G."/>
            <person name="Wegrzyn J.L."/>
            <person name="Mcevoy S.L."/>
        </authorList>
    </citation>
    <scope>NUCLEOTIDE SEQUENCE</scope>
    <source>
        <strain evidence="2">91603</strain>
        <tissue evidence="2">Leaf</tissue>
    </source>
</reference>
<dbReference type="InterPro" id="IPR012337">
    <property type="entry name" value="RNaseH-like_sf"/>
</dbReference>
<dbReference type="GO" id="GO:0003676">
    <property type="term" value="F:nucleic acid binding"/>
    <property type="evidence" value="ECO:0007669"/>
    <property type="project" value="InterPro"/>
</dbReference>
<reference evidence="2" key="1">
    <citation type="journal article" date="2022" name="Plant J.">
        <title>Strategies of tolerance reflected in two North American maple genomes.</title>
        <authorList>
            <person name="McEvoy S.L."/>
            <person name="Sezen U.U."/>
            <person name="Trouern-Trend A."/>
            <person name="McMahon S.M."/>
            <person name="Schaberg P.G."/>
            <person name="Yang J."/>
            <person name="Wegrzyn J.L."/>
            <person name="Swenson N.G."/>
        </authorList>
    </citation>
    <scope>NUCLEOTIDE SEQUENCE</scope>
    <source>
        <strain evidence="2">91603</strain>
    </source>
</reference>
<keyword evidence="3" id="KW-1185">Reference proteome</keyword>
<dbReference type="InterPro" id="IPR036397">
    <property type="entry name" value="RNaseH_sf"/>
</dbReference>
<evidence type="ECO:0000313" key="2">
    <source>
        <dbReference type="EMBL" id="KAI9173820.1"/>
    </source>
</evidence>
<proteinExistence type="predicted"/>
<name>A0AAD5IQA7_ACENE</name>
<dbReference type="Pfam" id="PF13456">
    <property type="entry name" value="RVT_3"/>
    <property type="match status" value="1"/>
</dbReference>
<dbReference type="CDD" id="cd06222">
    <property type="entry name" value="RNase_H_like"/>
    <property type="match status" value="1"/>
</dbReference>
<dbReference type="Proteomes" id="UP001064489">
    <property type="component" value="Chromosome 8"/>
</dbReference>
<dbReference type="InterPro" id="IPR002156">
    <property type="entry name" value="RNaseH_domain"/>
</dbReference>
<dbReference type="EMBL" id="JAJSOW010000103">
    <property type="protein sequence ID" value="KAI9173820.1"/>
    <property type="molecule type" value="Genomic_DNA"/>
</dbReference>
<dbReference type="GO" id="GO:0004523">
    <property type="term" value="F:RNA-DNA hybrid ribonuclease activity"/>
    <property type="evidence" value="ECO:0007669"/>
    <property type="project" value="InterPro"/>
</dbReference>
<evidence type="ECO:0000259" key="1">
    <source>
        <dbReference type="Pfam" id="PF13456"/>
    </source>
</evidence>
<feature type="domain" description="RNase H type-1" evidence="1">
    <location>
        <begin position="101"/>
        <end position="195"/>
    </location>
</feature>
<dbReference type="SUPFAM" id="SSF53098">
    <property type="entry name" value="Ribonuclease H-like"/>
    <property type="match status" value="1"/>
</dbReference>